<dbReference type="InterPro" id="IPR036188">
    <property type="entry name" value="FAD/NAD-bd_sf"/>
</dbReference>
<comment type="caution">
    <text evidence="5">The sequence shown here is derived from an EMBL/GenBank/DDBJ whole genome shotgun (WGS) entry which is preliminary data.</text>
</comment>
<dbReference type="EMBL" id="JBAPLV010000021">
    <property type="protein sequence ID" value="MEI4280297.1"/>
    <property type="molecule type" value="Genomic_DNA"/>
</dbReference>
<keyword evidence="2" id="KW-0285">Flavoprotein</keyword>
<dbReference type="GO" id="GO:0004497">
    <property type="term" value="F:monooxygenase activity"/>
    <property type="evidence" value="ECO:0007669"/>
    <property type="project" value="UniProtKB-KW"/>
</dbReference>
<dbReference type="Proteomes" id="UP001373496">
    <property type="component" value="Unassembled WGS sequence"/>
</dbReference>
<evidence type="ECO:0000313" key="6">
    <source>
        <dbReference type="Proteomes" id="UP001373496"/>
    </source>
</evidence>
<keyword evidence="5" id="KW-0503">Monooxygenase</keyword>
<evidence type="ECO:0000259" key="4">
    <source>
        <dbReference type="Pfam" id="PF01494"/>
    </source>
</evidence>
<dbReference type="Gene3D" id="3.40.30.120">
    <property type="match status" value="1"/>
</dbReference>
<accession>A0ABU8E9J1</accession>
<dbReference type="Gene3D" id="3.30.70.2450">
    <property type="match status" value="1"/>
</dbReference>
<dbReference type="PANTHER" id="PTHR43004">
    <property type="entry name" value="TRK SYSTEM POTASSIUM UPTAKE PROTEIN"/>
    <property type="match status" value="1"/>
</dbReference>
<dbReference type="InterPro" id="IPR002938">
    <property type="entry name" value="FAD-bd"/>
</dbReference>
<keyword evidence="5" id="KW-0560">Oxidoreductase</keyword>
<gene>
    <name evidence="5" type="ORF">UXQ13_17625</name>
</gene>
<comment type="cofactor">
    <cofactor evidence="1">
        <name>FAD</name>
        <dbReference type="ChEBI" id="CHEBI:57692"/>
    </cofactor>
</comment>
<dbReference type="Gene3D" id="3.50.50.60">
    <property type="entry name" value="FAD/NAD(P)-binding domain"/>
    <property type="match status" value="1"/>
</dbReference>
<evidence type="ECO:0000256" key="2">
    <source>
        <dbReference type="ARBA" id="ARBA00022630"/>
    </source>
</evidence>
<proteinExistence type="predicted"/>
<name>A0ABU8E9J1_9ACTN</name>
<dbReference type="SUPFAM" id="SSF51905">
    <property type="entry name" value="FAD/NAD(P)-binding domain"/>
    <property type="match status" value="1"/>
</dbReference>
<dbReference type="Pfam" id="PF01494">
    <property type="entry name" value="FAD_binding_3"/>
    <property type="match status" value="1"/>
</dbReference>
<dbReference type="RefSeq" id="WP_336392626.1">
    <property type="nucleotide sequence ID" value="NZ_JBAPLV010000021.1"/>
</dbReference>
<keyword evidence="3" id="KW-0274">FAD</keyword>
<evidence type="ECO:0000313" key="5">
    <source>
        <dbReference type="EMBL" id="MEI4280297.1"/>
    </source>
</evidence>
<sequence length="452" mass="47646">MTQEAAVDDVVVVGAGPTGCAVAGEVARAGGRVVVLDRHAAPSPLSRAFGVHARTLELLDSRGLADELIATGTPVGRLQLVGDAGIDLSGLPTRFPFVLMTPQVHVDRLLERHAVDAGARVERGVTVTGLAQDDDGVTVLAGDREWRARYVVGADGVRSTVRQLIGVPFPGRTVLSSVVLADVRLPLDPGDLRVDVDEHGFGFLAPFGDGWFRLIGWDRRRQVGTEEPVGDEEVAGLLHRVFGLPMGEVRWSSRFASDERQAPAYRVGRVFLAGDAAHVHSPAGGQGMNTGIQDAFGLGWRLTGGDLDGYQRERHPVGTAVLRSSGALIRLMTVPGVRGRLLRAAVLRGLLRVPPVVRRGAGQLSGIDIRYPGPGLVGTRAVVPGLAQAQRTAGFVLVLPRGAADVDGVPVVRRSDDGPGLLVRPDGYVAWAGDPATGEWRAVLSRLAPAAG</sequence>
<evidence type="ECO:0000256" key="3">
    <source>
        <dbReference type="ARBA" id="ARBA00022827"/>
    </source>
</evidence>
<keyword evidence="6" id="KW-1185">Reference proteome</keyword>
<dbReference type="PRINTS" id="PR00420">
    <property type="entry name" value="RNGMNOXGNASE"/>
</dbReference>
<dbReference type="InterPro" id="IPR050641">
    <property type="entry name" value="RIFMO-like"/>
</dbReference>
<organism evidence="5 6">
    <name type="scientific">Klenkia terrae</name>
    <dbReference type="NCBI Taxonomy" id="1052259"/>
    <lineage>
        <taxon>Bacteria</taxon>
        <taxon>Bacillati</taxon>
        <taxon>Actinomycetota</taxon>
        <taxon>Actinomycetes</taxon>
        <taxon>Geodermatophilales</taxon>
        <taxon>Geodermatophilaceae</taxon>
        <taxon>Klenkia</taxon>
    </lineage>
</organism>
<dbReference type="PANTHER" id="PTHR43004:SF19">
    <property type="entry name" value="BINDING MONOOXYGENASE, PUTATIVE (JCVI)-RELATED"/>
    <property type="match status" value="1"/>
</dbReference>
<protein>
    <submittedName>
        <fullName evidence="5">FAD-dependent monooxygenase</fullName>
    </submittedName>
</protein>
<reference evidence="5 6" key="1">
    <citation type="submission" date="2024-03" db="EMBL/GenBank/DDBJ databases">
        <title>Draft genome sequence of Klenkia terrae.</title>
        <authorList>
            <person name="Duangmal K."/>
            <person name="Chantavorakit T."/>
        </authorList>
    </citation>
    <scope>NUCLEOTIDE SEQUENCE [LARGE SCALE GENOMIC DNA]</scope>
    <source>
        <strain evidence="5 6">JCM 17786</strain>
    </source>
</reference>
<evidence type="ECO:0000256" key="1">
    <source>
        <dbReference type="ARBA" id="ARBA00001974"/>
    </source>
</evidence>
<feature type="domain" description="FAD-binding" evidence="4">
    <location>
        <begin position="9"/>
        <end position="324"/>
    </location>
</feature>